<evidence type="ECO:0000313" key="3">
    <source>
        <dbReference type="Proteomes" id="UP000184512"/>
    </source>
</evidence>
<reference evidence="2 3" key="1">
    <citation type="submission" date="2016-11" db="EMBL/GenBank/DDBJ databases">
        <authorList>
            <person name="Jaros S."/>
            <person name="Januszkiewicz K."/>
            <person name="Wedrychowicz H."/>
        </authorList>
    </citation>
    <scope>NUCLEOTIDE SEQUENCE [LARGE SCALE GENOMIC DNA]</scope>
    <source>
        <strain evidence="2 3">DSM 12906</strain>
    </source>
</reference>
<dbReference type="Proteomes" id="UP000184512">
    <property type="component" value="Unassembled WGS sequence"/>
</dbReference>
<keyword evidence="3" id="KW-1185">Reference proteome</keyword>
<keyword evidence="2" id="KW-0378">Hydrolase</keyword>
<name>A0A1M6DSG0_9ACTN</name>
<dbReference type="Gene3D" id="3.40.960.10">
    <property type="entry name" value="VSR Endonuclease"/>
    <property type="match status" value="1"/>
</dbReference>
<dbReference type="InterPro" id="IPR011335">
    <property type="entry name" value="Restrct_endonuc-II-like"/>
</dbReference>
<dbReference type="Pfam" id="PF18741">
    <property type="entry name" value="MTES_1575"/>
    <property type="match status" value="1"/>
</dbReference>
<sequence>MNPELVALLTDGVASAREHPHLARALNSCAFRGELIRLLPGIYAAPDHDDRATRLQAVCAYRQPLVITRRDAAALTWWPEIECGEDIDVASPAEIKTGKGFRFEQRLIRPDLTTRRFGLNVTSPELTVLDLIVDLGASAIDESLRRRAVTLPRLRRALLLTPGRRGNRLRRELLEDSRDAPWSTLEREAHRLLRAAGLTGWSTNYRVDLGTDTFFLDIAIPAVRLGIELDGASYHDTDDAFHLDRRRDRALSRAGWQIIRFTAKSLDELVETIESLIHQRRRLLGKRSA</sequence>
<protein>
    <submittedName>
        <fullName evidence="2">Very-short-patch-repair endonuclease</fullName>
    </submittedName>
</protein>
<dbReference type="OrthoDB" id="4310518at2"/>
<organism evidence="2 3">
    <name type="scientific">Tessaracoccus bendigoensis DSM 12906</name>
    <dbReference type="NCBI Taxonomy" id="1123357"/>
    <lineage>
        <taxon>Bacteria</taxon>
        <taxon>Bacillati</taxon>
        <taxon>Actinomycetota</taxon>
        <taxon>Actinomycetes</taxon>
        <taxon>Propionibacteriales</taxon>
        <taxon>Propionibacteriaceae</taxon>
        <taxon>Tessaracoccus</taxon>
    </lineage>
</organism>
<dbReference type="SUPFAM" id="SSF52980">
    <property type="entry name" value="Restriction endonuclease-like"/>
    <property type="match status" value="1"/>
</dbReference>
<dbReference type="STRING" id="1123357.SAMN02745244_00992"/>
<evidence type="ECO:0000313" key="2">
    <source>
        <dbReference type="EMBL" id="SHI76162.1"/>
    </source>
</evidence>
<feature type="domain" description="Restriction endonuclease type II-like" evidence="1">
    <location>
        <begin position="203"/>
        <end position="264"/>
    </location>
</feature>
<gene>
    <name evidence="2" type="ORF">SAMN02745244_00992</name>
</gene>
<proteinExistence type="predicted"/>
<keyword evidence="2" id="KW-0255">Endonuclease</keyword>
<keyword evidence="2" id="KW-0540">Nuclease</keyword>
<evidence type="ECO:0000259" key="1">
    <source>
        <dbReference type="Pfam" id="PF18741"/>
    </source>
</evidence>
<dbReference type="GO" id="GO:0004519">
    <property type="term" value="F:endonuclease activity"/>
    <property type="evidence" value="ECO:0007669"/>
    <property type="project" value="UniProtKB-KW"/>
</dbReference>
<dbReference type="AlphaFoldDB" id="A0A1M6DSG0"/>
<accession>A0A1M6DSG0</accession>
<dbReference type="EMBL" id="FQZG01000014">
    <property type="protein sequence ID" value="SHI76162.1"/>
    <property type="molecule type" value="Genomic_DNA"/>
</dbReference>
<dbReference type="InterPro" id="IPR049468">
    <property type="entry name" value="Restrct_endonuc-II-like_dom"/>
</dbReference>
<dbReference type="RefSeq" id="WP_073186437.1">
    <property type="nucleotide sequence ID" value="NZ_FQZG01000014.1"/>
</dbReference>